<evidence type="ECO:0000256" key="1">
    <source>
        <dbReference type="ARBA" id="ARBA00013081"/>
    </source>
</evidence>
<name>A0A6G1C8Y9_9ORYZ</name>
<comment type="catalytic activity">
    <reaction evidence="4">
        <text>O-phospho-L-seryl-[protein] + H2O = L-seryl-[protein] + phosphate</text>
        <dbReference type="Rhea" id="RHEA:20629"/>
        <dbReference type="Rhea" id="RHEA-COMP:9863"/>
        <dbReference type="Rhea" id="RHEA-COMP:11604"/>
        <dbReference type="ChEBI" id="CHEBI:15377"/>
        <dbReference type="ChEBI" id="CHEBI:29999"/>
        <dbReference type="ChEBI" id="CHEBI:43474"/>
        <dbReference type="ChEBI" id="CHEBI:83421"/>
        <dbReference type="EC" id="3.1.3.16"/>
    </reaction>
</comment>
<dbReference type="PANTHER" id="PTHR47992">
    <property type="entry name" value="PROTEIN PHOSPHATASE"/>
    <property type="match status" value="1"/>
</dbReference>
<reference evidence="8 9" key="1">
    <citation type="submission" date="2019-11" db="EMBL/GenBank/DDBJ databases">
        <title>Whole genome sequence of Oryza granulata.</title>
        <authorList>
            <person name="Li W."/>
        </authorList>
    </citation>
    <scope>NUCLEOTIDE SEQUENCE [LARGE SCALE GENOMIC DNA]</scope>
    <source>
        <strain evidence="9">cv. Menghai</strain>
        <tissue evidence="8">Leaf</tissue>
    </source>
</reference>
<dbReference type="CDD" id="cd00143">
    <property type="entry name" value="PP2Cc"/>
    <property type="match status" value="1"/>
</dbReference>
<dbReference type="Gene3D" id="3.60.40.10">
    <property type="entry name" value="PPM-type phosphatase domain"/>
    <property type="match status" value="1"/>
</dbReference>
<dbReference type="GO" id="GO:0004722">
    <property type="term" value="F:protein serine/threonine phosphatase activity"/>
    <property type="evidence" value="ECO:0007669"/>
    <property type="project" value="UniProtKB-EC"/>
</dbReference>
<evidence type="ECO:0000313" key="8">
    <source>
        <dbReference type="EMBL" id="KAF0896576.1"/>
    </source>
</evidence>
<dbReference type="Proteomes" id="UP000479710">
    <property type="component" value="Unassembled WGS sequence"/>
</dbReference>
<evidence type="ECO:0000256" key="3">
    <source>
        <dbReference type="ARBA" id="ARBA00022912"/>
    </source>
</evidence>
<feature type="compositionally biased region" description="Polar residues" evidence="6">
    <location>
        <begin position="379"/>
        <end position="388"/>
    </location>
</feature>
<protein>
    <recommendedName>
        <fullName evidence="1">protein-serine/threonine phosphatase</fullName>
        <ecNumber evidence="1">3.1.3.16</ecNumber>
    </recommendedName>
</protein>
<evidence type="ECO:0000256" key="4">
    <source>
        <dbReference type="ARBA" id="ARBA00047761"/>
    </source>
</evidence>
<sequence>MGSCLTGVEQPAMEVAAVPVKGGGGRRWEEEAPGRIVGNGAGNVACLFTRQGRKGTNQDAMVAWENYNGTSDTVFCGVFDGHGPHGHLIARKVRDILPSRLCDLIYEDCGDSPTTNSDGSTLEENLSLYADAECGSPTLAGQKEHLEFFIAMKESFRKAFKIVDKELKLQLNIDSICSVTTAVTLIKQGHDLIVGNLGDSRAVLGTRDQNDKLVAHQLTFDLKPDHPREARRIRRCNGRVFTHQDEPDVARLWLPNCNSPGLAMARAFGDFCLKDFGLISVPDVTYRRITEKDEFIVLATDGVWDVLSNQEVVDIVASCSGRFTAAHSVVDLANEAWRFKYPTSKTDDCAVVCLFLNKNEVVSGLSGHPGYSPRMPALSGNTQPNSKRITPEDDDGGDSNVSGDERSLDGFARLNTLFALPKFDDTSPTKK</sequence>
<evidence type="ECO:0000256" key="5">
    <source>
        <dbReference type="ARBA" id="ARBA00048336"/>
    </source>
</evidence>
<feature type="domain" description="PPM-type phosphatase" evidence="7">
    <location>
        <begin position="44"/>
        <end position="356"/>
    </location>
</feature>
<gene>
    <name evidence="8" type="ORF">E2562_025513</name>
</gene>
<comment type="catalytic activity">
    <reaction evidence="5">
        <text>O-phospho-L-threonyl-[protein] + H2O = L-threonyl-[protein] + phosphate</text>
        <dbReference type="Rhea" id="RHEA:47004"/>
        <dbReference type="Rhea" id="RHEA-COMP:11060"/>
        <dbReference type="Rhea" id="RHEA-COMP:11605"/>
        <dbReference type="ChEBI" id="CHEBI:15377"/>
        <dbReference type="ChEBI" id="CHEBI:30013"/>
        <dbReference type="ChEBI" id="CHEBI:43474"/>
        <dbReference type="ChEBI" id="CHEBI:61977"/>
        <dbReference type="EC" id="3.1.3.16"/>
    </reaction>
</comment>
<dbReference type="InterPro" id="IPR001932">
    <property type="entry name" value="PPM-type_phosphatase-like_dom"/>
</dbReference>
<dbReference type="PROSITE" id="PS51746">
    <property type="entry name" value="PPM_2"/>
    <property type="match status" value="1"/>
</dbReference>
<keyword evidence="9" id="KW-1185">Reference proteome</keyword>
<dbReference type="AlphaFoldDB" id="A0A6G1C8Y9"/>
<feature type="region of interest" description="Disordered" evidence="6">
    <location>
        <begin position="372"/>
        <end position="406"/>
    </location>
</feature>
<dbReference type="OrthoDB" id="10264738at2759"/>
<dbReference type="InterPro" id="IPR036457">
    <property type="entry name" value="PPM-type-like_dom_sf"/>
</dbReference>
<dbReference type="SMART" id="SM00332">
    <property type="entry name" value="PP2Cc"/>
    <property type="match status" value="1"/>
</dbReference>
<dbReference type="Pfam" id="PF00481">
    <property type="entry name" value="PP2C"/>
    <property type="match status" value="1"/>
</dbReference>
<dbReference type="InterPro" id="IPR015655">
    <property type="entry name" value="PP2C"/>
</dbReference>
<keyword evidence="3" id="KW-0904">Protein phosphatase</keyword>
<evidence type="ECO:0000259" key="7">
    <source>
        <dbReference type="PROSITE" id="PS51746"/>
    </source>
</evidence>
<organism evidence="8 9">
    <name type="scientific">Oryza meyeriana var. granulata</name>
    <dbReference type="NCBI Taxonomy" id="110450"/>
    <lineage>
        <taxon>Eukaryota</taxon>
        <taxon>Viridiplantae</taxon>
        <taxon>Streptophyta</taxon>
        <taxon>Embryophyta</taxon>
        <taxon>Tracheophyta</taxon>
        <taxon>Spermatophyta</taxon>
        <taxon>Magnoliopsida</taxon>
        <taxon>Liliopsida</taxon>
        <taxon>Poales</taxon>
        <taxon>Poaceae</taxon>
        <taxon>BOP clade</taxon>
        <taxon>Oryzoideae</taxon>
        <taxon>Oryzeae</taxon>
        <taxon>Oryzinae</taxon>
        <taxon>Oryza</taxon>
        <taxon>Oryza meyeriana</taxon>
    </lineage>
</organism>
<dbReference type="EMBL" id="SPHZ02000010">
    <property type="protein sequence ID" value="KAF0896576.1"/>
    <property type="molecule type" value="Genomic_DNA"/>
</dbReference>
<proteinExistence type="predicted"/>
<keyword evidence="2" id="KW-0378">Hydrolase</keyword>
<comment type="caution">
    <text evidence="8">The sequence shown here is derived from an EMBL/GenBank/DDBJ whole genome shotgun (WGS) entry which is preliminary data.</text>
</comment>
<evidence type="ECO:0000256" key="2">
    <source>
        <dbReference type="ARBA" id="ARBA00022801"/>
    </source>
</evidence>
<dbReference type="EC" id="3.1.3.16" evidence="1"/>
<dbReference type="SUPFAM" id="SSF81606">
    <property type="entry name" value="PP2C-like"/>
    <property type="match status" value="1"/>
</dbReference>
<evidence type="ECO:0000256" key="6">
    <source>
        <dbReference type="SAM" id="MobiDB-lite"/>
    </source>
</evidence>
<evidence type="ECO:0000313" key="9">
    <source>
        <dbReference type="Proteomes" id="UP000479710"/>
    </source>
</evidence>
<accession>A0A6G1C8Y9</accession>